<dbReference type="Pfam" id="PF12172">
    <property type="entry name" value="zf-ChsH2"/>
    <property type="match status" value="1"/>
</dbReference>
<proteinExistence type="predicted"/>
<gene>
    <name evidence="3" type="ORF">SAMN02745775_10583</name>
</gene>
<dbReference type="STRING" id="1123062.SAMN02745775_10583"/>
<dbReference type="SUPFAM" id="SSF50249">
    <property type="entry name" value="Nucleic acid-binding proteins"/>
    <property type="match status" value="1"/>
</dbReference>
<dbReference type="EMBL" id="FOSQ01000005">
    <property type="protein sequence ID" value="SFK65186.1"/>
    <property type="molecule type" value="Genomic_DNA"/>
</dbReference>
<dbReference type="RefSeq" id="WP_092960617.1">
    <property type="nucleotide sequence ID" value="NZ_FOSQ01000005.1"/>
</dbReference>
<dbReference type="Gene3D" id="6.10.30.10">
    <property type="match status" value="1"/>
</dbReference>
<dbReference type="Proteomes" id="UP000199473">
    <property type="component" value="Unassembled WGS sequence"/>
</dbReference>
<protein>
    <recommendedName>
        <fullName evidence="5">DUF35 domain-containing protein</fullName>
    </recommendedName>
</protein>
<evidence type="ECO:0008006" key="5">
    <source>
        <dbReference type="Google" id="ProtNLM"/>
    </source>
</evidence>
<evidence type="ECO:0000313" key="4">
    <source>
        <dbReference type="Proteomes" id="UP000199473"/>
    </source>
</evidence>
<dbReference type="PANTHER" id="PTHR34075:SF5">
    <property type="entry name" value="BLR3430 PROTEIN"/>
    <property type="match status" value="1"/>
</dbReference>
<evidence type="ECO:0000259" key="2">
    <source>
        <dbReference type="Pfam" id="PF12172"/>
    </source>
</evidence>
<accession>A0A1I4BB11</accession>
<evidence type="ECO:0000313" key="3">
    <source>
        <dbReference type="EMBL" id="SFK65186.1"/>
    </source>
</evidence>
<dbReference type="InterPro" id="IPR022002">
    <property type="entry name" value="ChsH2_Znr"/>
</dbReference>
<reference evidence="3 4" key="1">
    <citation type="submission" date="2016-10" db="EMBL/GenBank/DDBJ databases">
        <authorList>
            <person name="de Groot N.N."/>
        </authorList>
    </citation>
    <scope>NUCLEOTIDE SEQUENCE [LARGE SCALE GENOMIC DNA]</scope>
    <source>
        <strain evidence="3 4">DSM 19981</strain>
    </source>
</reference>
<keyword evidence="4" id="KW-1185">Reference proteome</keyword>
<dbReference type="AlphaFoldDB" id="A0A1I4BB11"/>
<evidence type="ECO:0000259" key="1">
    <source>
        <dbReference type="Pfam" id="PF01796"/>
    </source>
</evidence>
<dbReference type="PANTHER" id="PTHR34075">
    <property type="entry name" value="BLR3430 PROTEIN"/>
    <property type="match status" value="1"/>
</dbReference>
<dbReference type="InterPro" id="IPR052513">
    <property type="entry name" value="Thioester_dehydratase-like"/>
</dbReference>
<name>A0A1I4BB11_9PROT</name>
<sequence>MSDIMKPAPHPSPLTQPYWDGAAQGVLRVQQCAACGKLRHYPRYLCDACHSFDVTWKDCSGRGTVHSWMVAHHAFHPGFKEDLPYTLVVVEMEEGVRALGRFTGEAPRIGLPVVIHFTAGSDGFALPAFAPAAGSPEA</sequence>
<feature type="domain" description="ChsH2 rubredoxin-like zinc ribbon" evidence="2">
    <location>
        <begin position="19"/>
        <end position="54"/>
    </location>
</feature>
<dbReference type="OrthoDB" id="3182121at2"/>
<feature type="domain" description="ChsH2 C-terminal OB-fold" evidence="1">
    <location>
        <begin position="56"/>
        <end position="117"/>
    </location>
</feature>
<dbReference type="InterPro" id="IPR012340">
    <property type="entry name" value="NA-bd_OB-fold"/>
</dbReference>
<organism evidence="3 4">
    <name type="scientific">Falsiroseomonas stagni DSM 19981</name>
    <dbReference type="NCBI Taxonomy" id="1123062"/>
    <lineage>
        <taxon>Bacteria</taxon>
        <taxon>Pseudomonadati</taxon>
        <taxon>Pseudomonadota</taxon>
        <taxon>Alphaproteobacteria</taxon>
        <taxon>Acetobacterales</taxon>
        <taxon>Roseomonadaceae</taxon>
        <taxon>Falsiroseomonas</taxon>
    </lineage>
</organism>
<dbReference type="Pfam" id="PF01796">
    <property type="entry name" value="OB_ChsH2_C"/>
    <property type="match status" value="1"/>
</dbReference>
<dbReference type="InterPro" id="IPR002878">
    <property type="entry name" value="ChsH2_C"/>
</dbReference>